<dbReference type="InterPro" id="IPR049527">
    <property type="entry name" value="ABC_permease_NisG-like"/>
</dbReference>
<dbReference type="Proteomes" id="UP000183816">
    <property type="component" value="Unassembled WGS sequence"/>
</dbReference>
<feature type="transmembrane region" description="Helical" evidence="1">
    <location>
        <begin position="185"/>
        <end position="207"/>
    </location>
</feature>
<feature type="transmembrane region" description="Helical" evidence="1">
    <location>
        <begin position="154"/>
        <end position="179"/>
    </location>
</feature>
<evidence type="ECO:0000256" key="1">
    <source>
        <dbReference type="SAM" id="Phobius"/>
    </source>
</evidence>
<keyword evidence="1" id="KW-0812">Transmembrane</keyword>
<dbReference type="EMBL" id="FNJK01000001">
    <property type="protein sequence ID" value="SDO51195.1"/>
    <property type="molecule type" value="Genomic_DNA"/>
</dbReference>
<feature type="transmembrane region" description="Helical" evidence="1">
    <location>
        <begin position="89"/>
        <end position="110"/>
    </location>
</feature>
<sequence>MMNYLKSELVKWKNSYAFYLILILSFLQLVTILPYVLIVNNPTILQNIVFLYMLGYCIVMSIVSILLHEQEMDANHFQNIRSEKHKLRIWSMKLLATDVILLIPTVILWLGVGAEVNELTHFLYIGLVVWLLLIMLNHFHMFLSLFLGKGGNLLLSFVECLFIIFATNKAFLNVLWMPIALPVNLIFTYSATSLLALVADIILFYLVNLVMVSRMKFTL</sequence>
<evidence type="ECO:0000313" key="2">
    <source>
        <dbReference type="EMBL" id="SDO51195.1"/>
    </source>
</evidence>
<organism evidence="2 3">
    <name type="scientific">Streptococcus equinus</name>
    <name type="common">Streptococcus bovis</name>
    <dbReference type="NCBI Taxonomy" id="1335"/>
    <lineage>
        <taxon>Bacteria</taxon>
        <taxon>Bacillati</taxon>
        <taxon>Bacillota</taxon>
        <taxon>Bacilli</taxon>
        <taxon>Lactobacillales</taxon>
        <taxon>Streptococcaceae</taxon>
        <taxon>Streptococcus</taxon>
    </lineage>
</organism>
<keyword evidence="1" id="KW-1133">Transmembrane helix</keyword>
<dbReference type="AlphaFoldDB" id="A0A1H0K5C1"/>
<dbReference type="CDD" id="cd21810">
    <property type="entry name" value="ABC-2_lan_permease_NisG-like"/>
    <property type="match status" value="1"/>
</dbReference>
<feature type="transmembrane region" description="Helical" evidence="1">
    <location>
        <begin position="122"/>
        <end position="147"/>
    </location>
</feature>
<reference evidence="2 3" key="1">
    <citation type="submission" date="2016-10" db="EMBL/GenBank/DDBJ databases">
        <authorList>
            <person name="de Groot N.N."/>
        </authorList>
    </citation>
    <scope>NUCLEOTIDE SEQUENCE [LARGE SCALE GENOMIC DNA]</scope>
    <source>
        <strain evidence="2 3">Sb04</strain>
    </source>
</reference>
<accession>A0A1H0K5C1</accession>
<gene>
    <name evidence="2" type="ORF">SAMN05216347_101263</name>
</gene>
<evidence type="ECO:0000313" key="3">
    <source>
        <dbReference type="Proteomes" id="UP000183816"/>
    </source>
</evidence>
<protein>
    <submittedName>
        <fullName evidence="2">ABC-2 type transport system permease protein</fullName>
    </submittedName>
</protein>
<dbReference type="OrthoDB" id="2221224at2"/>
<name>A0A1H0K5C1_STREI</name>
<feature type="transmembrane region" description="Helical" evidence="1">
    <location>
        <begin position="16"/>
        <end position="38"/>
    </location>
</feature>
<keyword evidence="1" id="KW-0472">Membrane</keyword>
<feature type="transmembrane region" description="Helical" evidence="1">
    <location>
        <begin position="44"/>
        <end position="68"/>
    </location>
</feature>
<dbReference type="RefSeq" id="WP_074481545.1">
    <property type="nucleotide sequence ID" value="NZ_FNJK01000001.1"/>
</dbReference>
<proteinExistence type="predicted"/>